<evidence type="ECO:0008006" key="3">
    <source>
        <dbReference type="Google" id="ProtNLM"/>
    </source>
</evidence>
<organism evidence="1 2">
    <name type="scientific">candidate division TA06 bacterium DG_24</name>
    <dbReference type="NCBI Taxonomy" id="1703770"/>
    <lineage>
        <taxon>Bacteria</taxon>
        <taxon>Bacteria division TA06</taxon>
    </lineage>
</organism>
<evidence type="ECO:0000313" key="2">
    <source>
        <dbReference type="Proteomes" id="UP000052008"/>
    </source>
</evidence>
<dbReference type="Proteomes" id="UP000052008">
    <property type="component" value="Unassembled WGS sequence"/>
</dbReference>
<evidence type="ECO:0000313" key="1">
    <source>
        <dbReference type="EMBL" id="KPJ53310.1"/>
    </source>
</evidence>
<gene>
    <name evidence="1" type="ORF">AMJ39_05225</name>
</gene>
<protein>
    <recommendedName>
        <fullName evidence="3">TIGR04076 family protein</fullName>
    </recommendedName>
</protein>
<dbReference type="STRING" id="1703770.AMJ39_05225"/>
<sequence length="110" mass="12512">MPRCKITVLKRTLDQDLIDEYLEDTYRGLGPCECFRDGQEFVIEGHEELAKVPEGFCPWAWADIRKDILTIQVGGDMPGMKRAGTAITGCTDWFRPVIFKLERMEEGEGA</sequence>
<reference evidence="1 2" key="1">
    <citation type="journal article" date="2015" name="Microbiome">
        <title>Genomic resolution of linkages in carbon, nitrogen, and sulfur cycling among widespread estuary sediment bacteria.</title>
        <authorList>
            <person name="Baker B.J."/>
            <person name="Lazar C.S."/>
            <person name="Teske A.P."/>
            <person name="Dick G.J."/>
        </authorList>
    </citation>
    <scope>NUCLEOTIDE SEQUENCE [LARGE SCALE GENOMIC DNA]</scope>
    <source>
        <strain evidence="1">DG_24</strain>
    </source>
</reference>
<dbReference type="AlphaFoldDB" id="A0A0S7WSZ7"/>
<comment type="caution">
    <text evidence="1">The sequence shown here is derived from an EMBL/GenBank/DDBJ whole genome shotgun (WGS) entry which is preliminary data.</text>
</comment>
<accession>A0A0S7WSZ7</accession>
<name>A0A0S7WSZ7_UNCT6</name>
<dbReference type="NCBIfam" id="TIGR04076">
    <property type="entry name" value="TIGR04076 family protein"/>
    <property type="match status" value="1"/>
</dbReference>
<proteinExistence type="predicted"/>
<dbReference type="EMBL" id="LIZS01000023">
    <property type="protein sequence ID" value="KPJ53310.1"/>
    <property type="molecule type" value="Genomic_DNA"/>
</dbReference>
<dbReference type="InterPro" id="IPR023811">
    <property type="entry name" value="CHP04076"/>
</dbReference>